<proteinExistence type="predicted"/>
<evidence type="ECO:0008006" key="3">
    <source>
        <dbReference type="Google" id="ProtNLM"/>
    </source>
</evidence>
<dbReference type="PANTHER" id="PTHR41368:SF1">
    <property type="entry name" value="PROTEIN YGHO"/>
    <property type="match status" value="1"/>
</dbReference>
<dbReference type="Proteomes" id="UP000323632">
    <property type="component" value="Unassembled WGS sequence"/>
</dbReference>
<evidence type="ECO:0000313" key="2">
    <source>
        <dbReference type="Proteomes" id="UP000323632"/>
    </source>
</evidence>
<organism evidence="1 2">
    <name type="scientific">Taibaiella lutea</name>
    <dbReference type="NCBI Taxonomy" id="2608001"/>
    <lineage>
        <taxon>Bacteria</taxon>
        <taxon>Pseudomonadati</taxon>
        <taxon>Bacteroidota</taxon>
        <taxon>Chitinophagia</taxon>
        <taxon>Chitinophagales</taxon>
        <taxon>Chitinophagaceae</taxon>
        <taxon>Taibaiella</taxon>
    </lineage>
</organism>
<reference evidence="1 2" key="1">
    <citation type="submission" date="2019-09" db="EMBL/GenBank/DDBJ databases">
        <title>Genome sequence and assembly of Taibaiella sp.</title>
        <authorList>
            <person name="Chhetri G."/>
        </authorList>
    </citation>
    <scope>NUCLEOTIDE SEQUENCE [LARGE SCALE GENOMIC DNA]</scope>
    <source>
        <strain evidence="1 2">KVB11</strain>
    </source>
</reference>
<name>A0A5M6CCV8_9BACT</name>
<keyword evidence="2" id="KW-1185">Reference proteome</keyword>
<dbReference type="AlphaFoldDB" id="A0A5M6CCV8"/>
<evidence type="ECO:0000313" key="1">
    <source>
        <dbReference type="EMBL" id="KAA5532290.1"/>
    </source>
</evidence>
<protein>
    <recommendedName>
        <fullName evidence="3">GNAT family N-acetyltransferase</fullName>
    </recommendedName>
</protein>
<dbReference type="SUPFAM" id="SSF55729">
    <property type="entry name" value="Acyl-CoA N-acyltransferases (Nat)"/>
    <property type="match status" value="1"/>
</dbReference>
<dbReference type="InterPro" id="IPR016181">
    <property type="entry name" value="Acyl_CoA_acyltransferase"/>
</dbReference>
<comment type="caution">
    <text evidence="1">The sequence shown here is derived from an EMBL/GenBank/DDBJ whole genome shotgun (WGS) entry which is preliminary data.</text>
</comment>
<dbReference type="PANTHER" id="PTHR41368">
    <property type="entry name" value="PROTEIN YGHO"/>
    <property type="match status" value="1"/>
</dbReference>
<dbReference type="EMBL" id="VWSH01000004">
    <property type="protein sequence ID" value="KAA5532290.1"/>
    <property type="molecule type" value="Genomic_DNA"/>
</dbReference>
<dbReference type="RefSeq" id="WP_150033793.1">
    <property type="nucleotide sequence ID" value="NZ_VWSH01000004.1"/>
</dbReference>
<gene>
    <name evidence="1" type="ORF">F0919_15965</name>
</gene>
<accession>A0A5M6CCV8</accession>
<sequence length="385" mass="46001">MKFQMKEVVSAREARQFLDLPLAIYNNDSNWIRPLDKDIEDVFDVNKNKFFKHGVCKRWLLVNKQEEVIGRIAAFINNKYKQEQPTGGIGFFECINNQEAANFMLDHCKEWLAKQGMEAMDGPINFGERDRWWGLVVEGYFEPLYCMNYNPPYYKDLFEYYGFQVYFNQECYGMKIVYEFQDKFYTRHEELSKNEDLHAEKILKSDLDKYAKDFTYIYNKAWASHGQGKSLDERQAVKMFRSMKPVMDERLNWIVYHKQEPVACWINLPDLNQYFKHLNGKFGLYHKLKFLLLQKFGKCERALGLVFGIIPEWQGKGMDAYIILEGSKVICFETPYKDYEMQWIGDFNPKMINVAQNLGAHVTRRLSTYRYLFDRQKEFKRHPML</sequence>
<dbReference type="InterPro" id="IPR039968">
    <property type="entry name" value="BcerS-like"/>
</dbReference>